<accession>A0AAV7KQI9</accession>
<comment type="caution">
    <text evidence="12">The sequence shown here is derived from an EMBL/GenBank/DDBJ whole genome shotgun (WGS) entry which is preliminary data.</text>
</comment>
<protein>
    <recommendedName>
        <fullName evidence="11">Receptor ligand binding region domain-containing protein</fullName>
    </recommendedName>
</protein>
<evidence type="ECO:0000256" key="8">
    <source>
        <dbReference type="ARBA" id="ARBA00023170"/>
    </source>
</evidence>
<dbReference type="GO" id="GO:0004930">
    <property type="term" value="F:G protein-coupled receptor activity"/>
    <property type="evidence" value="ECO:0007669"/>
    <property type="project" value="UniProtKB-KW"/>
</dbReference>
<dbReference type="GO" id="GO:0005886">
    <property type="term" value="C:plasma membrane"/>
    <property type="evidence" value="ECO:0007669"/>
    <property type="project" value="UniProtKB-SubCell"/>
</dbReference>
<keyword evidence="4" id="KW-0732">Signal</keyword>
<dbReference type="PANTHER" id="PTHR24061">
    <property type="entry name" value="CALCIUM-SENSING RECEPTOR-RELATED"/>
    <property type="match status" value="1"/>
</dbReference>
<dbReference type="AlphaFoldDB" id="A0AAV7KQI9"/>
<keyword evidence="6" id="KW-0297">G-protein coupled receptor</keyword>
<keyword evidence="7" id="KW-0472">Membrane</keyword>
<keyword evidence="5" id="KW-1133">Transmembrane helix</keyword>
<keyword evidence="3" id="KW-0812">Transmembrane</keyword>
<dbReference type="PANTHER" id="PTHR24061:SF628">
    <property type="entry name" value="EXTRACELLULAR CALCIUM-SENSING RECEPTOR"/>
    <property type="match status" value="1"/>
</dbReference>
<evidence type="ECO:0000256" key="10">
    <source>
        <dbReference type="ARBA" id="ARBA00023224"/>
    </source>
</evidence>
<evidence type="ECO:0000259" key="11">
    <source>
        <dbReference type="Pfam" id="PF01094"/>
    </source>
</evidence>
<name>A0AAV7KQI9_PLEWA</name>
<dbReference type="Gene3D" id="3.40.50.2300">
    <property type="match status" value="2"/>
</dbReference>
<dbReference type="InterPro" id="IPR000068">
    <property type="entry name" value="GPCR_3_Ca_sens_rcpt-rel"/>
</dbReference>
<keyword evidence="8" id="KW-0675">Receptor</keyword>
<keyword evidence="13" id="KW-1185">Reference proteome</keyword>
<dbReference type="PRINTS" id="PR00248">
    <property type="entry name" value="GPCRMGR"/>
</dbReference>
<dbReference type="Pfam" id="PF01094">
    <property type="entry name" value="ANF_receptor"/>
    <property type="match status" value="1"/>
</dbReference>
<dbReference type="FunFam" id="3.40.50.2300:FF:000728">
    <property type="entry name" value="Uncharacterized protein"/>
    <property type="match status" value="1"/>
</dbReference>
<dbReference type="InterPro" id="IPR028082">
    <property type="entry name" value="Peripla_BP_I"/>
</dbReference>
<evidence type="ECO:0000256" key="6">
    <source>
        <dbReference type="ARBA" id="ARBA00023040"/>
    </source>
</evidence>
<evidence type="ECO:0000256" key="3">
    <source>
        <dbReference type="ARBA" id="ARBA00022692"/>
    </source>
</evidence>
<dbReference type="SUPFAM" id="SSF53822">
    <property type="entry name" value="Periplasmic binding protein-like I"/>
    <property type="match status" value="1"/>
</dbReference>
<gene>
    <name evidence="12" type="ORF">NDU88_000630</name>
</gene>
<evidence type="ECO:0000256" key="1">
    <source>
        <dbReference type="ARBA" id="ARBA00004651"/>
    </source>
</evidence>
<dbReference type="Proteomes" id="UP001066276">
    <property type="component" value="Chromosome 12"/>
</dbReference>
<evidence type="ECO:0000256" key="5">
    <source>
        <dbReference type="ARBA" id="ARBA00022989"/>
    </source>
</evidence>
<dbReference type="InterPro" id="IPR001828">
    <property type="entry name" value="ANF_lig-bd_rcpt"/>
</dbReference>
<evidence type="ECO:0000256" key="7">
    <source>
        <dbReference type="ARBA" id="ARBA00023136"/>
    </source>
</evidence>
<feature type="domain" description="Receptor ligand binding region" evidence="11">
    <location>
        <begin position="38"/>
        <end position="441"/>
    </location>
</feature>
<keyword evidence="9" id="KW-0325">Glycoprotein</keyword>
<evidence type="ECO:0000256" key="2">
    <source>
        <dbReference type="ARBA" id="ARBA00022475"/>
    </source>
</evidence>
<proteinExistence type="predicted"/>
<keyword evidence="2" id="KW-1003">Cell membrane</keyword>
<evidence type="ECO:0000256" key="4">
    <source>
        <dbReference type="ARBA" id="ARBA00022729"/>
    </source>
</evidence>
<organism evidence="12 13">
    <name type="scientific">Pleurodeles waltl</name>
    <name type="common">Iberian ribbed newt</name>
    <dbReference type="NCBI Taxonomy" id="8319"/>
    <lineage>
        <taxon>Eukaryota</taxon>
        <taxon>Metazoa</taxon>
        <taxon>Chordata</taxon>
        <taxon>Craniata</taxon>
        <taxon>Vertebrata</taxon>
        <taxon>Euteleostomi</taxon>
        <taxon>Amphibia</taxon>
        <taxon>Batrachia</taxon>
        <taxon>Caudata</taxon>
        <taxon>Salamandroidea</taxon>
        <taxon>Salamandridae</taxon>
        <taxon>Pleurodelinae</taxon>
        <taxon>Pleurodeles</taxon>
    </lineage>
</organism>
<evidence type="ECO:0000313" key="12">
    <source>
        <dbReference type="EMBL" id="KAJ1080425.1"/>
    </source>
</evidence>
<dbReference type="InterPro" id="IPR000337">
    <property type="entry name" value="GPCR_3"/>
</dbReference>
<evidence type="ECO:0000313" key="13">
    <source>
        <dbReference type="Proteomes" id="UP001066276"/>
    </source>
</evidence>
<sequence>MMGGIFTVHHDRQYRATDYREKPAPITCQRFGFEYYRWLQAMVFATEEINQNPHILPNISLGYRIYDSCTILQRSLEGTLQILTGPGEPSPNYRCGKSIPLAGVVGDAVSSCSIAMARVLGLYKQPQISYVSSIPLLSDRNQFPSFFRTIPSDDFQSRGLAQLLIHFGWTWVGLLADDDDYGQQGAHILQHELVNSGACVAFSESIILSRADRNALHIIHVIKSSTAKVIVIFSSEAGLTPLMKEMVSHNVTGKIWIASEAWATSPLLSMESYSDILTGTIGFAIHSGEMPGFKEHLTSIHPSRSPNDDFTLKFWEEAFGCKWWVQKNTRDIPDNTSRLCTGNEKVSSLQTSYIDATNLRATYNVYRAVHALALALHNLTLCRNGNGPFGKGICANITNFAPWQLLYYIKGLRVSNEAGVKLFFNENGEVPARYDIVNWQKSPEGALRHVTVGKYDSSDPDGHTLTINMSSIHWTAGSTQVQEHVII</sequence>
<comment type="subcellular location">
    <subcellularLocation>
        <location evidence="1">Cell membrane</location>
        <topology evidence="1">Multi-pass membrane protein</topology>
    </subcellularLocation>
</comment>
<evidence type="ECO:0000256" key="9">
    <source>
        <dbReference type="ARBA" id="ARBA00023180"/>
    </source>
</evidence>
<dbReference type="PRINTS" id="PR00592">
    <property type="entry name" value="CASENSINGR"/>
</dbReference>
<dbReference type="FunFam" id="3.40.50.2300:FF:000016">
    <property type="entry name" value="Taste 1 receptor member 2"/>
    <property type="match status" value="1"/>
</dbReference>
<reference evidence="12" key="1">
    <citation type="journal article" date="2022" name="bioRxiv">
        <title>Sequencing and chromosome-scale assembly of the giantPleurodeles waltlgenome.</title>
        <authorList>
            <person name="Brown T."/>
            <person name="Elewa A."/>
            <person name="Iarovenko S."/>
            <person name="Subramanian E."/>
            <person name="Araus A.J."/>
            <person name="Petzold A."/>
            <person name="Susuki M."/>
            <person name="Suzuki K.-i.T."/>
            <person name="Hayashi T."/>
            <person name="Toyoda A."/>
            <person name="Oliveira C."/>
            <person name="Osipova E."/>
            <person name="Leigh N.D."/>
            <person name="Simon A."/>
            <person name="Yun M.H."/>
        </authorList>
    </citation>
    <scope>NUCLEOTIDE SEQUENCE</scope>
    <source>
        <strain evidence="12">20211129_DDA</strain>
        <tissue evidence="12">Liver</tissue>
    </source>
</reference>
<dbReference type="EMBL" id="JANPWB010000016">
    <property type="protein sequence ID" value="KAJ1080425.1"/>
    <property type="molecule type" value="Genomic_DNA"/>
</dbReference>
<keyword evidence="10" id="KW-0807">Transducer</keyword>